<keyword evidence="2" id="KW-0808">Transferase</keyword>
<dbReference type="SUPFAM" id="SSF53098">
    <property type="entry name" value="Ribonuclease H-like"/>
    <property type="match status" value="1"/>
</dbReference>
<dbReference type="EMBL" id="JAHWGI010000469">
    <property type="protein sequence ID" value="KAK3915888.1"/>
    <property type="molecule type" value="Genomic_DNA"/>
</dbReference>
<dbReference type="InterPro" id="IPR050951">
    <property type="entry name" value="Retrovirus_Pol_polyprotein"/>
</dbReference>
<feature type="domain" description="Integrase catalytic" evidence="9">
    <location>
        <begin position="672"/>
        <end position="841"/>
    </location>
</feature>
<keyword evidence="4" id="KW-0540">Nuclease</keyword>
<evidence type="ECO:0000256" key="3">
    <source>
        <dbReference type="ARBA" id="ARBA00022695"/>
    </source>
</evidence>
<sequence length="988" mass="110665">MDLMRVHRAVVDTGRLKLHLDSPDQKSQVCCPFTLQASADAGKFGANSVFVVARSAVTIELQPLGSIVCPALLQGVAQVCEDRISTARVLRAQCVLESDGSVVTMDGVHTVPMVPVVRNVVSPDGTWVSSEEATGGATSFCPEAVSPGRGSADRQDFGATPPNFQSRNFGCPNDAHDREVDRALYSFTLGLVQPSPLIDQRQCILVPGVVPFAPGTIELELENPTVNHVVIPRGSVVALVHPVGFADLQKFEPLDPSDFSAADRVGHPHSVTVASATVESVPPTDQADIQLEPRLPPLALDEALPEDLQALADRCEDLTAEQKRQVADTLRRNHDIFVKHNDDFGCCPWVKFRIDVAMTTAPVLGVADPSKGVFMVHCDASARAVACILSQEQDGRPVVLHYHSKKMPRLKRALCATHAELYALVEATRVFRLYLLGRPFVFYTDHSALQWLRSFKQLEGKLARWIMRLEEFRFEIRHIKGKELTNADALSRRPDRPCAPDCRPCKRLEDQDDTFDDNSNFLVRSFQIYCTEWDDNSVAAAQQADPEINPIYQAVKRGVRPHFQQIVGCGQVTRSLWVQFNSLLIEHGVLKRRFEHASGDPMFARNQIVVPADRASNLVLQYHTGPSSGSHFGVSKCYKLLRERFYWPGMYTKVWDTIQCCLRCKQVKGPKKTKAPLKVFREGTLFGRFHVDFLGPLEPSVPDRYRHVMVVVEAFSAWPEAIPLRTLQAPEVANALVSQVFSRLGAPYELVTDQGSTFESALFKEVMAIYKTRKCHISVGRPASNGKVENYIRSLTRQIAVLAVEQPGNWPDLLPHVLHAYRASVNDTTGFSPYEILYGRPMRVPQDLQHGLPPPGLPAVAMAQYPGVLRERLSKIHHLVRENTKRAMLRMKAHYDKFSTLTYFKPGDVVLLYNRRRRRGKTTKLYAAWEGPFIILDMLNDCIARIEEIRPENNVSRRPRRRLIVHVDRLAALGSNLVDQNGEWLTFC</sequence>
<evidence type="ECO:0000313" key="11">
    <source>
        <dbReference type="Proteomes" id="UP001219518"/>
    </source>
</evidence>
<name>A0AAE1LDQ6_9NEOP</name>
<reference evidence="10" key="2">
    <citation type="journal article" date="2023" name="BMC Genomics">
        <title>Pest status, molecular evolution, and epigenetic factors derived from the genome assembly of Frankliniella fusca, a thysanopteran phytovirus vector.</title>
        <authorList>
            <person name="Catto M.A."/>
            <person name="Labadie P.E."/>
            <person name="Jacobson A.L."/>
            <person name="Kennedy G.G."/>
            <person name="Srinivasan R."/>
            <person name="Hunt B.G."/>
        </authorList>
    </citation>
    <scope>NUCLEOTIDE SEQUENCE</scope>
    <source>
        <strain evidence="10">PL_HMW_Pooled</strain>
    </source>
</reference>
<dbReference type="InterPro" id="IPR012337">
    <property type="entry name" value="RNaseH-like_sf"/>
</dbReference>
<evidence type="ECO:0000256" key="5">
    <source>
        <dbReference type="ARBA" id="ARBA00022759"/>
    </source>
</evidence>
<dbReference type="GO" id="GO:0016787">
    <property type="term" value="F:hydrolase activity"/>
    <property type="evidence" value="ECO:0007669"/>
    <property type="project" value="UniProtKB-KW"/>
</dbReference>
<gene>
    <name evidence="10" type="ORF">KUF71_025185</name>
</gene>
<dbReference type="PANTHER" id="PTHR37984">
    <property type="entry name" value="PROTEIN CBG26694"/>
    <property type="match status" value="1"/>
</dbReference>
<dbReference type="PANTHER" id="PTHR37984:SF5">
    <property type="entry name" value="PROTEIN NYNRIN-LIKE"/>
    <property type="match status" value="1"/>
</dbReference>
<dbReference type="GO" id="GO:0003964">
    <property type="term" value="F:RNA-directed DNA polymerase activity"/>
    <property type="evidence" value="ECO:0007669"/>
    <property type="project" value="UniProtKB-KW"/>
</dbReference>
<dbReference type="Proteomes" id="UP001219518">
    <property type="component" value="Unassembled WGS sequence"/>
</dbReference>
<dbReference type="InterPro" id="IPR043502">
    <property type="entry name" value="DNA/RNA_pol_sf"/>
</dbReference>
<evidence type="ECO:0000256" key="8">
    <source>
        <dbReference type="SAM" id="MobiDB-lite"/>
    </source>
</evidence>
<evidence type="ECO:0000259" key="9">
    <source>
        <dbReference type="PROSITE" id="PS50994"/>
    </source>
</evidence>
<evidence type="ECO:0000256" key="1">
    <source>
        <dbReference type="ARBA" id="ARBA00012493"/>
    </source>
</evidence>
<dbReference type="EC" id="2.7.7.49" evidence="1"/>
<accession>A0AAE1LDQ6</accession>
<dbReference type="FunFam" id="1.10.340.70:FF:000001">
    <property type="entry name" value="Retrovirus-related Pol polyprotein from transposon gypsy-like Protein"/>
    <property type="match status" value="1"/>
</dbReference>
<protein>
    <recommendedName>
        <fullName evidence="1">RNA-directed DNA polymerase</fullName>
        <ecNumber evidence="1">2.7.7.49</ecNumber>
    </recommendedName>
</protein>
<keyword evidence="11" id="KW-1185">Reference proteome</keyword>
<dbReference type="InterPro" id="IPR041373">
    <property type="entry name" value="RT_RNaseH"/>
</dbReference>
<keyword evidence="7" id="KW-0695">RNA-directed DNA polymerase</keyword>
<feature type="region of interest" description="Disordered" evidence="8">
    <location>
        <begin position="128"/>
        <end position="169"/>
    </location>
</feature>
<evidence type="ECO:0000256" key="6">
    <source>
        <dbReference type="ARBA" id="ARBA00022801"/>
    </source>
</evidence>
<evidence type="ECO:0000256" key="2">
    <source>
        <dbReference type="ARBA" id="ARBA00022679"/>
    </source>
</evidence>
<dbReference type="InterPro" id="IPR001584">
    <property type="entry name" value="Integrase_cat-core"/>
</dbReference>
<dbReference type="Gene3D" id="3.30.420.10">
    <property type="entry name" value="Ribonuclease H-like superfamily/Ribonuclease H"/>
    <property type="match status" value="1"/>
</dbReference>
<evidence type="ECO:0000256" key="7">
    <source>
        <dbReference type="ARBA" id="ARBA00022918"/>
    </source>
</evidence>
<keyword evidence="6" id="KW-0378">Hydrolase</keyword>
<proteinExistence type="predicted"/>
<dbReference type="AlphaFoldDB" id="A0AAE1LDQ6"/>
<dbReference type="GO" id="GO:0004519">
    <property type="term" value="F:endonuclease activity"/>
    <property type="evidence" value="ECO:0007669"/>
    <property type="project" value="UniProtKB-KW"/>
</dbReference>
<keyword evidence="5" id="KW-0255">Endonuclease</keyword>
<dbReference type="PROSITE" id="PS50994">
    <property type="entry name" value="INTEGRASE"/>
    <property type="match status" value="1"/>
</dbReference>
<dbReference type="Pfam" id="PF00665">
    <property type="entry name" value="rve"/>
    <property type="match status" value="1"/>
</dbReference>
<keyword evidence="3" id="KW-0548">Nucleotidyltransferase</keyword>
<comment type="caution">
    <text evidence="10">The sequence shown here is derived from an EMBL/GenBank/DDBJ whole genome shotgun (WGS) entry which is preliminary data.</text>
</comment>
<evidence type="ECO:0000313" key="10">
    <source>
        <dbReference type="EMBL" id="KAK3915888.1"/>
    </source>
</evidence>
<dbReference type="CDD" id="cd09274">
    <property type="entry name" value="RNase_HI_RT_Ty3"/>
    <property type="match status" value="1"/>
</dbReference>
<dbReference type="Pfam" id="PF17921">
    <property type="entry name" value="Integrase_H2C2"/>
    <property type="match status" value="1"/>
</dbReference>
<dbReference type="InterPro" id="IPR041588">
    <property type="entry name" value="Integrase_H2C2"/>
</dbReference>
<dbReference type="Pfam" id="PF17917">
    <property type="entry name" value="RT_RNaseH"/>
    <property type="match status" value="1"/>
</dbReference>
<dbReference type="GO" id="GO:0015074">
    <property type="term" value="P:DNA integration"/>
    <property type="evidence" value="ECO:0007669"/>
    <property type="project" value="InterPro"/>
</dbReference>
<dbReference type="InterPro" id="IPR036397">
    <property type="entry name" value="RNaseH_sf"/>
</dbReference>
<dbReference type="SUPFAM" id="SSF56672">
    <property type="entry name" value="DNA/RNA polymerases"/>
    <property type="match status" value="1"/>
</dbReference>
<organism evidence="10 11">
    <name type="scientific">Frankliniella fusca</name>
    <dbReference type="NCBI Taxonomy" id="407009"/>
    <lineage>
        <taxon>Eukaryota</taxon>
        <taxon>Metazoa</taxon>
        <taxon>Ecdysozoa</taxon>
        <taxon>Arthropoda</taxon>
        <taxon>Hexapoda</taxon>
        <taxon>Insecta</taxon>
        <taxon>Pterygota</taxon>
        <taxon>Neoptera</taxon>
        <taxon>Paraneoptera</taxon>
        <taxon>Thysanoptera</taxon>
        <taxon>Terebrantia</taxon>
        <taxon>Thripoidea</taxon>
        <taxon>Thripidae</taxon>
        <taxon>Frankliniella</taxon>
    </lineage>
</organism>
<evidence type="ECO:0000256" key="4">
    <source>
        <dbReference type="ARBA" id="ARBA00022722"/>
    </source>
</evidence>
<dbReference type="GO" id="GO:0003676">
    <property type="term" value="F:nucleic acid binding"/>
    <property type="evidence" value="ECO:0007669"/>
    <property type="project" value="InterPro"/>
</dbReference>
<dbReference type="Gene3D" id="1.10.340.70">
    <property type="match status" value="1"/>
</dbReference>
<reference evidence="10" key="1">
    <citation type="submission" date="2021-07" db="EMBL/GenBank/DDBJ databases">
        <authorList>
            <person name="Catto M.A."/>
            <person name="Jacobson A."/>
            <person name="Kennedy G."/>
            <person name="Labadie P."/>
            <person name="Hunt B.G."/>
            <person name="Srinivasan R."/>
        </authorList>
    </citation>
    <scope>NUCLEOTIDE SEQUENCE</scope>
    <source>
        <strain evidence="10">PL_HMW_Pooled</strain>
        <tissue evidence="10">Head</tissue>
    </source>
</reference>
<dbReference type="FunFam" id="3.30.420.10:FF:000032">
    <property type="entry name" value="Retrovirus-related Pol polyprotein from transposon 297-like Protein"/>
    <property type="match status" value="1"/>
</dbReference>
<dbReference type="GO" id="GO:0042575">
    <property type="term" value="C:DNA polymerase complex"/>
    <property type="evidence" value="ECO:0007669"/>
    <property type="project" value="UniProtKB-ARBA"/>
</dbReference>